<evidence type="ECO:0000256" key="2">
    <source>
        <dbReference type="SAM" id="Phobius"/>
    </source>
</evidence>
<evidence type="ECO:0000313" key="5">
    <source>
        <dbReference type="EMBL" id="RCK81166.1"/>
    </source>
</evidence>
<evidence type="ECO:0000259" key="4">
    <source>
        <dbReference type="PROSITE" id="PS50885"/>
    </source>
</evidence>
<dbReference type="EMBL" id="QOQW01000003">
    <property type="protein sequence ID" value="RCK81166.1"/>
    <property type="molecule type" value="Genomic_DNA"/>
</dbReference>
<evidence type="ECO:0000256" key="1">
    <source>
        <dbReference type="SAM" id="MobiDB-lite"/>
    </source>
</evidence>
<evidence type="ECO:0000313" key="6">
    <source>
        <dbReference type="Proteomes" id="UP000252355"/>
    </source>
</evidence>
<gene>
    <name evidence="5" type="ORF">OZSIB_2543</name>
</gene>
<keyword evidence="2" id="KW-1133">Transmembrane helix</keyword>
<dbReference type="InterPro" id="IPR050697">
    <property type="entry name" value="Adenylyl/Guanylyl_Cyclase_3/4"/>
</dbReference>
<dbReference type="Pfam" id="PF00672">
    <property type="entry name" value="HAMP"/>
    <property type="match status" value="1"/>
</dbReference>
<dbReference type="GO" id="GO:0004016">
    <property type="term" value="F:adenylate cyclase activity"/>
    <property type="evidence" value="ECO:0007669"/>
    <property type="project" value="UniProtKB-ARBA"/>
</dbReference>
<dbReference type="SUPFAM" id="SSF55073">
    <property type="entry name" value="Nucleotide cyclase"/>
    <property type="match status" value="1"/>
</dbReference>
<dbReference type="GO" id="GO:0035556">
    <property type="term" value="P:intracellular signal transduction"/>
    <property type="evidence" value="ECO:0007669"/>
    <property type="project" value="InterPro"/>
</dbReference>
<comment type="caution">
    <text evidence="5">The sequence shown here is derived from an EMBL/GenBank/DDBJ whole genome shotgun (WGS) entry which is preliminary data.</text>
</comment>
<feature type="domain" description="HAMP" evidence="4">
    <location>
        <begin position="746"/>
        <end position="798"/>
    </location>
</feature>
<dbReference type="GO" id="GO:0016020">
    <property type="term" value="C:membrane"/>
    <property type="evidence" value="ECO:0007669"/>
    <property type="project" value="InterPro"/>
</dbReference>
<keyword evidence="2" id="KW-0812">Transmembrane</keyword>
<proteinExistence type="predicted"/>
<dbReference type="Pfam" id="PF00211">
    <property type="entry name" value="Guanylate_cyc"/>
    <property type="match status" value="1"/>
</dbReference>
<dbReference type="CDD" id="cd06225">
    <property type="entry name" value="HAMP"/>
    <property type="match status" value="1"/>
</dbReference>
<dbReference type="PROSITE" id="PS50885">
    <property type="entry name" value="HAMP"/>
    <property type="match status" value="1"/>
</dbReference>
<dbReference type="SMART" id="SM00044">
    <property type="entry name" value="CYCc"/>
    <property type="match status" value="1"/>
</dbReference>
<dbReference type="Gene3D" id="6.10.340.10">
    <property type="match status" value="1"/>
</dbReference>
<organism evidence="5 6">
    <name type="scientific">Candidatus Ozemobacter sibiricus</name>
    <dbReference type="NCBI Taxonomy" id="2268124"/>
    <lineage>
        <taxon>Bacteria</taxon>
        <taxon>Candidatus Ozemobacteria</taxon>
        <taxon>Candidatus Ozemobacterales</taxon>
        <taxon>Candidatus Ozemobacteraceae</taxon>
        <taxon>Candidatus Ozemobacter</taxon>
    </lineage>
</organism>
<feature type="transmembrane region" description="Helical" evidence="2">
    <location>
        <begin position="390"/>
        <end position="411"/>
    </location>
</feature>
<dbReference type="PROSITE" id="PS50125">
    <property type="entry name" value="GUANYLATE_CYCLASE_2"/>
    <property type="match status" value="1"/>
</dbReference>
<protein>
    <submittedName>
        <fullName evidence="5">Adenylate cyclase</fullName>
    </submittedName>
</protein>
<dbReference type="SUPFAM" id="SSF158472">
    <property type="entry name" value="HAMP domain-like"/>
    <property type="match status" value="1"/>
</dbReference>
<dbReference type="PANTHER" id="PTHR43081:SF1">
    <property type="entry name" value="ADENYLATE CYCLASE, TERMINAL-DIFFERENTIATION SPECIFIC"/>
    <property type="match status" value="1"/>
</dbReference>
<accession>A0A367ZT01</accession>
<name>A0A367ZT01_9BACT</name>
<dbReference type="InterPro" id="IPR029787">
    <property type="entry name" value="Nucleotide_cyclase"/>
</dbReference>
<dbReference type="GO" id="GO:0009190">
    <property type="term" value="P:cyclic nucleotide biosynthetic process"/>
    <property type="evidence" value="ECO:0007669"/>
    <property type="project" value="InterPro"/>
</dbReference>
<dbReference type="SMART" id="SM00304">
    <property type="entry name" value="HAMP"/>
    <property type="match status" value="1"/>
</dbReference>
<feature type="transmembrane region" description="Helical" evidence="2">
    <location>
        <begin position="724"/>
        <end position="743"/>
    </location>
</feature>
<dbReference type="Proteomes" id="UP000252355">
    <property type="component" value="Unassembled WGS sequence"/>
</dbReference>
<dbReference type="AlphaFoldDB" id="A0A367ZT01"/>
<dbReference type="CDD" id="cd07302">
    <property type="entry name" value="CHD"/>
    <property type="match status" value="1"/>
</dbReference>
<dbReference type="PANTHER" id="PTHR43081">
    <property type="entry name" value="ADENYLATE CYCLASE, TERMINAL-DIFFERENTIATION SPECIFIC-RELATED"/>
    <property type="match status" value="1"/>
</dbReference>
<evidence type="ECO:0000259" key="3">
    <source>
        <dbReference type="PROSITE" id="PS50125"/>
    </source>
</evidence>
<dbReference type="InterPro" id="IPR001054">
    <property type="entry name" value="A/G_cyclase"/>
</dbReference>
<feature type="domain" description="Guanylate cyclase" evidence="3">
    <location>
        <begin position="833"/>
        <end position="964"/>
    </location>
</feature>
<feature type="region of interest" description="Disordered" evidence="1">
    <location>
        <begin position="90"/>
        <end position="109"/>
    </location>
</feature>
<sequence>MISRGRACLPFLLPLGLTLMLLLVVRFAERERESWEQRRLEATLRQEAIRRAEALRAGLPFEAQVVRRNSRFQRLLQQALADQARAARAARAWPARQEPPPETRGQLAGGHLPALGEAFARAFTTAFPPAFRPAGTLVYAFQARADGSWLPLEGPGLTTTKGRMMADLFRWFAAASTLSRDERRRAEKRCLGVFGELCPFALAAGYRQGRVTVARYDGARRFLLWDTVTRGGRPRLGYFVLFPQRTPTLVRPRWRALHARVPGCRFPATPCYVPLDNAPAHLRPVFPQGARPSPALRRLLRQARLAADRERLLPFGKLVRIADGYAIREFLSLNASFELWLHFPLTGTAPPAERAVPLSAWLSGGLGFFWGLLLARTLIFGRTVSLPLRLWFPGFLALVGALPLSALFLVGSMQIGISEMREVQATLDQAIAHLEEIDSGNGTLILHFVDICHRLTAHATLPARLLESMATDFGRAADQVRALFQQHGLDLTDLSFLPLDDQPRIRTWTTAFGANRQGFITNLFRSLRDSLLTVLGIPLPTGKGGAGSDTMTLVSQYMAAAGLLMIEGKDTADSLYLTSNQGAYVALAGTPLLHFSEMLAPGGEIRGLLSLLADPTSAFDRRLTRICRQFRQGADPWHWLIFGRGSVRGFQPTYHGLEEKFWHTSQGRTMRWLMETTTRTHSPQTLVTEEAVFAAIPCHSAENLYLGTSRPLREIRALAAHRRFLLANLTVLIGLVILVLGLASGRHLVAPLQEVERGLRQVAEGRLDVRVGLAREDELGQVTRSFDRMIEGLQKRRELGQFVSATLEASLESSLEDQGPAGPEGPARIRSGAVLVCDLRGFTTLSEIHPPEQVVAMLNAHLDAMSAAIRTAGGLIETFIGDAIVAVFTDEEPGSGLERALRAASEMRRRHQALQLTRRQMGAFPYEMGIGIDGGEILTGTLSSAGRAVHAVLGPVRREAERLEGLSRRGSRTRIVVSPVVVGWLAAHHPDLELVPVPGTIGARELGHLLPAAAGGAA</sequence>
<feature type="transmembrane region" description="Helical" evidence="2">
    <location>
        <begin position="358"/>
        <end position="378"/>
    </location>
</feature>
<keyword evidence="2" id="KW-0472">Membrane</keyword>
<reference evidence="5 6" key="1">
    <citation type="submission" date="2018-05" db="EMBL/GenBank/DDBJ databases">
        <title>A metagenomic window into the 2 km-deep terrestrial subsurface aquifer revealed taxonomically and functionally diverse microbial community comprising novel uncultured bacterial lineages.</title>
        <authorList>
            <person name="Kadnikov V.V."/>
            <person name="Mardanov A.V."/>
            <person name="Beletsky A.V."/>
            <person name="Banks D."/>
            <person name="Pimenov N.V."/>
            <person name="Frank Y.A."/>
            <person name="Karnachuk O.V."/>
            <person name="Ravin N.V."/>
        </authorList>
    </citation>
    <scope>NUCLEOTIDE SEQUENCE [LARGE SCALE GENOMIC DNA]</scope>
    <source>
        <strain evidence="5">BY5</strain>
    </source>
</reference>
<dbReference type="InterPro" id="IPR003660">
    <property type="entry name" value="HAMP_dom"/>
</dbReference>
<dbReference type="Gene3D" id="3.30.70.1230">
    <property type="entry name" value="Nucleotide cyclase"/>
    <property type="match status" value="1"/>
</dbReference>